<accession>A0A366HDR6</accession>
<protein>
    <submittedName>
        <fullName evidence="2">Uncharacterized protein</fullName>
    </submittedName>
</protein>
<organism evidence="2 3">
    <name type="scientific">Roseimicrobium gellanilyticum</name>
    <dbReference type="NCBI Taxonomy" id="748857"/>
    <lineage>
        <taxon>Bacteria</taxon>
        <taxon>Pseudomonadati</taxon>
        <taxon>Verrucomicrobiota</taxon>
        <taxon>Verrucomicrobiia</taxon>
        <taxon>Verrucomicrobiales</taxon>
        <taxon>Verrucomicrobiaceae</taxon>
        <taxon>Roseimicrobium</taxon>
    </lineage>
</organism>
<keyword evidence="3" id="KW-1185">Reference proteome</keyword>
<feature type="coiled-coil region" evidence="1">
    <location>
        <begin position="33"/>
        <end position="60"/>
    </location>
</feature>
<evidence type="ECO:0000313" key="3">
    <source>
        <dbReference type="Proteomes" id="UP000253426"/>
    </source>
</evidence>
<name>A0A366HDR6_9BACT</name>
<sequence>MKDAGDELAHAVWRVNFLQRLLDTHRATTNPGIEEWSLQESAYEHQLEKAKAELARLRQRSD</sequence>
<comment type="caution">
    <text evidence="2">The sequence shown here is derived from an EMBL/GenBank/DDBJ whole genome shotgun (WGS) entry which is preliminary data.</text>
</comment>
<dbReference type="AlphaFoldDB" id="A0A366HDR6"/>
<evidence type="ECO:0000256" key="1">
    <source>
        <dbReference type="SAM" id="Coils"/>
    </source>
</evidence>
<dbReference type="EMBL" id="QNRR01000008">
    <property type="protein sequence ID" value="RBP40546.1"/>
    <property type="molecule type" value="Genomic_DNA"/>
</dbReference>
<gene>
    <name evidence="2" type="ORF">DES53_108253</name>
</gene>
<evidence type="ECO:0000313" key="2">
    <source>
        <dbReference type="EMBL" id="RBP40546.1"/>
    </source>
</evidence>
<dbReference type="RefSeq" id="WP_113960404.1">
    <property type="nucleotide sequence ID" value="NZ_QNRR01000008.1"/>
</dbReference>
<dbReference type="OrthoDB" id="3343588at2"/>
<proteinExistence type="predicted"/>
<reference evidence="2 3" key="1">
    <citation type="submission" date="2018-06" db="EMBL/GenBank/DDBJ databases">
        <title>Genomic Encyclopedia of Type Strains, Phase IV (KMG-IV): sequencing the most valuable type-strain genomes for metagenomic binning, comparative biology and taxonomic classification.</title>
        <authorList>
            <person name="Goeker M."/>
        </authorList>
    </citation>
    <scope>NUCLEOTIDE SEQUENCE [LARGE SCALE GENOMIC DNA]</scope>
    <source>
        <strain evidence="2 3">DSM 25532</strain>
    </source>
</reference>
<keyword evidence="1" id="KW-0175">Coiled coil</keyword>
<dbReference type="Proteomes" id="UP000253426">
    <property type="component" value="Unassembled WGS sequence"/>
</dbReference>